<protein>
    <submittedName>
        <fullName evidence="1">Uncharacterized protein</fullName>
    </submittedName>
</protein>
<dbReference type="EMBL" id="GGEC01042708">
    <property type="protein sequence ID" value="MBX23192.1"/>
    <property type="molecule type" value="Transcribed_RNA"/>
</dbReference>
<sequence>MNSSIASLTLFPVEMAESSFCLGIIFFCKTNVVPLLPLEIRRFPDGDKYVVSNQPFTSSPRSLNGTGYGTLNGKKLNVKVPLSNQKWIRFPLPIDAAACEKSRMNDVR</sequence>
<name>A0A2P2LZ01_RHIMU</name>
<reference evidence="1" key="1">
    <citation type="submission" date="2018-02" db="EMBL/GenBank/DDBJ databases">
        <title>Rhizophora mucronata_Transcriptome.</title>
        <authorList>
            <person name="Meera S.P."/>
            <person name="Sreeshan A."/>
            <person name="Augustine A."/>
        </authorList>
    </citation>
    <scope>NUCLEOTIDE SEQUENCE</scope>
    <source>
        <tissue evidence="1">Leaf</tissue>
    </source>
</reference>
<organism evidence="1">
    <name type="scientific">Rhizophora mucronata</name>
    <name type="common">Asiatic mangrove</name>
    <dbReference type="NCBI Taxonomy" id="61149"/>
    <lineage>
        <taxon>Eukaryota</taxon>
        <taxon>Viridiplantae</taxon>
        <taxon>Streptophyta</taxon>
        <taxon>Embryophyta</taxon>
        <taxon>Tracheophyta</taxon>
        <taxon>Spermatophyta</taxon>
        <taxon>Magnoliopsida</taxon>
        <taxon>eudicotyledons</taxon>
        <taxon>Gunneridae</taxon>
        <taxon>Pentapetalae</taxon>
        <taxon>rosids</taxon>
        <taxon>fabids</taxon>
        <taxon>Malpighiales</taxon>
        <taxon>Rhizophoraceae</taxon>
        <taxon>Rhizophora</taxon>
    </lineage>
</organism>
<evidence type="ECO:0000313" key="1">
    <source>
        <dbReference type="EMBL" id="MBX23192.1"/>
    </source>
</evidence>
<proteinExistence type="predicted"/>
<accession>A0A2P2LZ01</accession>
<dbReference type="AlphaFoldDB" id="A0A2P2LZ01"/>